<comment type="caution">
    <text evidence="1">The sequence shown here is derived from an EMBL/GenBank/DDBJ whole genome shotgun (WGS) entry which is preliminary data.</text>
</comment>
<dbReference type="Proteomes" id="UP000499080">
    <property type="component" value="Unassembled WGS sequence"/>
</dbReference>
<dbReference type="EMBL" id="BGPR01040136">
    <property type="protein sequence ID" value="GBO16212.1"/>
    <property type="molecule type" value="Genomic_DNA"/>
</dbReference>
<gene>
    <name evidence="1" type="ORF">AVEN_80497_1</name>
</gene>
<evidence type="ECO:0000313" key="1">
    <source>
        <dbReference type="EMBL" id="GBO16212.1"/>
    </source>
</evidence>
<proteinExistence type="predicted"/>
<name>A0A4Y2UVH1_ARAVE</name>
<dbReference type="AlphaFoldDB" id="A0A4Y2UVH1"/>
<evidence type="ECO:0000313" key="2">
    <source>
        <dbReference type="Proteomes" id="UP000499080"/>
    </source>
</evidence>
<protein>
    <submittedName>
        <fullName evidence="1">Uncharacterized protein</fullName>
    </submittedName>
</protein>
<dbReference type="OrthoDB" id="6781293at2759"/>
<organism evidence="1 2">
    <name type="scientific">Araneus ventricosus</name>
    <name type="common">Orbweaver spider</name>
    <name type="synonym">Epeira ventricosa</name>
    <dbReference type="NCBI Taxonomy" id="182803"/>
    <lineage>
        <taxon>Eukaryota</taxon>
        <taxon>Metazoa</taxon>
        <taxon>Ecdysozoa</taxon>
        <taxon>Arthropoda</taxon>
        <taxon>Chelicerata</taxon>
        <taxon>Arachnida</taxon>
        <taxon>Araneae</taxon>
        <taxon>Araneomorphae</taxon>
        <taxon>Entelegynae</taxon>
        <taxon>Araneoidea</taxon>
        <taxon>Araneidae</taxon>
        <taxon>Araneus</taxon>
    </lineage>
</organism>
<keyword evidence="2" id="KW-1185">Reference proteome</keyword>
<accession>A0A4Y2UVH1</accession>
<reference evidence="1 2" key="1">
    <citation type="journal article" date="2019" name="Sci. Rep.">
        <title>Orb-weaving spider Araneus ventricosus genome elucidates the spidroin gene catalogue.</title>
        <authorList>
            <person name="Kono N."/>
            <person name="Nakamura H."/>
            <person name="Ohtoshi R."/>
            <person name="Moran D.A.P."/>
            <person name="Shinohara A."/>
            <person name="Yoshida Y."/>
            <person name="Fujiwara M."/>
            <person name="Mori M."/>
            <person name="Tomita M."/>
            <person name="Arakawa K."/>
        </authorList>
    </citation>
    <scope>NUCLEOTIDE SEQUENCE [LARGE SCALE GENOMIC DNA]</scope>
</reference>
<sequence length="102" mass="11135">MCFICSFRDFFQAYCGTARAQLSSYILSAQPDIISEVIFSLRVTLAPLDKDCTVTVAPEENEVSHASQIYVGIQSIVPLPRHGGGMRIFQLKAGGTLYTTTA</sequence>